<dbReference type="STRING" id="311410.LA5095_01301"/>
<feature type="region of interest" description="Disordered" evidence="4">
    <location>
        <begin position="1"/>
        <end position="23"/>
    </location>
</feature>
<evidence type="ECO:0000256" key="1">
    <source>
        <dbReference type="ARBA" id="ARBA00023015"/>
    </source>
</evidence>
<keyword evidence="1" id="KW-0805">Transcription regulation</keyword>
<dbReference type="GeneID" id="97669932"/>
<keyword evidence="2" id="KW-0238">DNA-binding</keyword>
<evidence type="ECO:0000313" key="6">
    <source>
        <dbReference type="EMBL" id="CTQ70525.1"/>
    </source>
</evidence>
<dbReference type="EMBL" id="CXWC01000010">
    <property type="protein sequence ID" value="CTQ70525.1"/>
    <property type="molecule type" value="Genomic_DNA"/>
</dbReference>
<dbReference type="InterPro" id="IPR001761">
    <property type="entry name" value="Peripla_BP/Lac1_sug-bd_dom"/>
</dbReference>
<dbReference type="SMART" id="SM00354">
    <property type="entry name" value="HTH_LACI"/>
    <property type="match status" value="1"/>
</dbReference>
<dbReference type="Gene3D" id="1.10.260.40">
    <property type="entry name" value="lambda repressor-like DNA-binding domains"/>
    <property type="match status" value="1"/>
</dbReference>
<protein>
    <submittedName>
        <fullName evidence="6">Glucose-resistance amylase regulator</fullName>
    </submittedName>
</protein>
<dbReference type="PANTHER" id="PTHR30146:SF109">
    <property type="entry name" value="HTH-TYPE TRANSCRIPTIONAL REGULATOR GALS"/>
    <property type="match status" value="1"/>
</dbReference>
<dbReference type="Gene3D" id="3.40.50.2300">
    <property type="match status" value="2"/>
</dbReference>
<evidence type="ECO:0000256" key="3">
    <source>
        <dbReference type="ARBA" id="ARBA00023163"/>
    </source>
</evidence>
<dbReference type="GO" id="GO:0003700">
    <property type="term" value="F:DNA-binding transcription factor activity"/>
    <property type="evidence" value="ECO:0007669"/>
    <property type="project" value="TreeGrafter"/>
</dbReference>
<sequence>MSGKTEKRQSGARPSIRDVARQAGVSPGCVSNVINGRRRNDDPIGRAVLQAVRELGYRRNTMASNLRRSQSRIIGLVIPNFENPFFAELVAKLEHCAEATNYRIVATSSREDPEIEAREIDELIGWRVAGVLLIPSLQSRSAELIGSSETPFLVLDRLLQEAGADSVGVNNADASAMMMQQLFDAGHIRILVAYLGDGLDNVAERLAGVRKAVADHGQKVVVDYLPTGDSVGGARSALEEYLDNNPAPGAVFCLFNTATLASYGLLQERGHVLGKDTALAGFDDSAWMAHVHPPVAAIVQPVEEIARTAWERLLARIEGDTSPPATVRINCRLEARGTLIPAQFEAGWKNTVGSYAAGRNRR</sequence>
<accession>A0A0M7A5W6</accession>
<evidence type="ECO:0000259" key="5">
    <source>
        <dbReference type="PROSITE" id="PS50932"/>
    </source>
</evidence>
<organism evidence="6 7">
    <name type="scientific">Roseibium album</name>
    <dbReference type="NCBI Taxonomy" id="311410"/>
    <lineage>
        <taxon>Bacteria</taxon>
        <taxon>Pseudomonadati</taxon>
        <taxon>Pseudomonadota</taxon>
        <taxon>Alphaproteobacteria</taxon>
        <taxon>Hyphomicrobiales</taxon>
        <taxon>Stappiaceae</taxon>
        <taxon>Roseibium</taxon>
    </lineage>
</organism>
<dbReference type="Pfam" id="PF00356">
    <property type="entry name" value="LacI"/>
    <property type="match status" value="1"/>
</dbReference>
<name>A0A0M7A5W6_9HYPH</name>
<gene>
    <name evidence="6" type="primary">ccpA_3</name>
    <name evidence="6" type="ORF">LA5096_02556</name>
</gene>
<keyword evidence="7" id="KW-1185">Reference proteome</keyword>
<dbReference type="OrthoDB" id="7811243at2"/>
<dbReference type="Pfam" id="PF00532">
    <property type="entry name" value="Peripla_BP_1"/>
    <property type="match status" value="1"/>
</dbReference>
<dbReference type="CDD" id="cd06267">
    <property type="entry name" value="PBP1_LacI_sugar_binding-like"/>
    <property type="match status" value="1"/>
</dbReference>
<evidence type="ECO:0000313" key="7">
    <source>
        <dbReference type="Proteomes" id="UP000049983"/>
    </source>
</evidence>
<dbReference type="Proteomes" id="UP000049983">
    <property type="component" value="Unassembled WGS sequence"/>
</dbReference>
<dbReference type="PROSITE" id="PS50932">
    <property type="entry name" value="HTH_LACI_2"/>
    <property type="match status" value="1"/>
</dbReference>
<reference evidence="7" key="1">
    <citation type="submission" date="2015-07" db="EMBL/GenBank/DDBJ databases">
        <authorList>
            <person name="Rodrigo-Torres Lidia"/>
            <person name="Arahal R.David."/>
        </authorList>
    </citation>
    <scope>NUCLEOTIDE SEQUENCE [LARGE SCALE GENOMIC DNA]</scope>
    <source>
        <strain evidence="7">CECT 5096</strain>
    </source>
</reference>
<proteinExistence type="predicted"/>
<dbReference type="RefSeq" id="WP_055113205.1">
    <property type="nucleotide sequence ID" value="NZ_CXWA01000001.1"/>
</dbReference>
<dbReference type="InterPro" id="IPR010982">
    <property type="entry name" value="Lambda_DNA-bd_dom_sf"/>
</dbReference>
<feature type="compositionally biased region" description="Basic and acidic residues" evidence="4">
    <location>
        <begin position="1"/>
        <end position="20"/>
    </location>
</feature>
<dbReference type="GO" id="GO:0000976">
    <property type="term" value="F:transcription cis-regulatory region binding"/>
    <property type="evidence" value="ECO:0007669"/>
    <property type="project" value="TreeGrafter"/>
</dbReference>
<feature type="domain" description="HTH lacI-type" evidence="5">
    <location>
        <begin position="14"/>
        <end position="68"/>
    </location>
</feature>
<dbReference type="InterPro" id="IPR000843">
    <property type="entry name" value="HTH_LacI"/>
</dbReference>
<dbReference type="CDD" id="cd01392">
    <property type="entry name" value="HTH_LacI"/>
    <property type="match status" value="1"/>
</dbReference>
<dbReference type="AlphaFoldDB" id="A0A0M7A5W6"/>
<evidence type="ECO:0000256" key="4">
    <source>
        <dbReference type="SAM" id="MobiDB-lite"/>
    </source>
</evidence>
<dbReference type="InterPro" id="IPR028082">
    <property type="entry name" value="Peripla_BP_I"/>
</dbReference>
<evidence type="ECO:0000256" key="2">
    <source>
        <dbReference type="ARBA" id="ARBA00023125"/>
    </source>
</evidence>
<dbReference type="SUPFAM" id="SSF47413">
    <property type="entry name" value="lambda repressor-like DNA-binding domains"/>
    <property type="match status" value="1"/>
</dbReference>
<dbReference type="SUPFAM" id="SSF53822">
    <property type="entry name" value="Periplasmic binding protein-like I"/>
    <property type="match status" value="1"/>
</dbReference>
<dbReference type="PANTHER" id="PTHR30146">
    <property type="entry name" value="LACI-RELATED TRANSCRIPTIONAL REPRESSOR"/>
    <property type="match status" value="1"/>
</dbReference>
<keyword evidence="3" id="KW-0804">Transcription</keyword>